<feature type="compositionally biased region" description="Basic residues" evidence="1">
    <location>
        <begin position="1"/>
        <end position="10"/>
    </location>
</feature>
<feature type="region of interest" description="Disordered" evidence="1">
    <location>
        <begin position="1"/>
        <end position="30"/>
    </location>
</feature>
<sequence length="802" mass="88124">MDAPKKKKTTAPHLATLKRADQSRPDNSSGYAQTFAMAMQAASFSTNFNTQSDTPRRVIDKHEDEVSSPMAQGSRLKSPATYTQFSAIGPERIASYINSAQASETNALRVVKGPPAAQRHHRSLYSILDGPGGQFRLLEILPADQARDPLKLRLHVCDIEDNFETYEALSYTWSLQNGDRCDLHTTIEDCVVECDGVQIPVGKNLYLALQRLRRRDRSRIVWADAVCINQGDLAERSQQVSLMGTIFQNASQVIVWLGLDERNSPERAPVAEKAFEGVCSVVSAWARSTGTILHDEPRFALQGVDHGTSPTRRVTALESDAWFDVLELYRARWFLRVWVVQEIALARRATAIWGECEIPWEWIGLAAAIIRTNWSHIVPKLSRDTSKVNSYPHDSGPSSATHSRRQVPPGVMNAYFMYRISRLQGFFQPLCFSFCDLLALTRQFQCQDRRDNIYGLLGLPTMDEVRLSIKPDYAKSIDDVRRDVTSAMILGNAASLAFLSFVHRGVESTISNPAVPSWVPRWAAANGPRALVPLDSHPGFAAGLGQPADFYLVNSETLAVRGLIIPNEAVMGTNSPGGYTVTRKQTLSETLEHVCYSGRDLEQLAMTLVAGKGWYGTPVESREKALADFADALLHGRLLWALDLGAFGTQHVPNDYIAEPGSKRTKPAPGSSVPTKKRHDHGGPEEDNPARDFVLTVEHLEGLAKGGNGNLAVDAMVAACAGRLLFTTSTGKRGVGPASMCPGDQVCIIYGTPTPFIIRKCGAGPERGLNYMLVGECYIDGFMRGEALNMGTVSDGVWIHLV</sequence>
<proteinExistence type="predicted"/>
<evidence type="ECO:0000256" key="1">
    <source>
        <dbReference type="SAM" id="MobiDB-lite"/>
    </source>
</evidence>
<keyword evidence="4" id="KW-1185">Reference proteome</keyword>
<name>A0AAV9HVV6_9PEZI</name>
<reference evidence="3" key="2">
    <citation type="submission" date="2023-06" db="EMBL/GenBank/DDBJ databases">
        <authorList>
            <consortium name="Lawrence Berkeley National Laboratory"/>
            <person name="Mondo S.J."/>
            <person name="Hensen N."/>
            <person name="Bonometti L."/>
            <person name="Westerberg I."/>
            <person name="Brannstrom I.O."/>
            <person name="Guillou S."/>
            <person name="Cros-Aarteil S."/>
            <person name="Calhoun S."/>
            <person name="Haridas S."/>
            <person name="Kuo A."/>
            <person name="Pangilinan J."/>
            <person name="Riley R."/>
            <person name="Labutti K."/>
            <person name="Andreopoulos B."/>
            <person name="Lipzen A."/>
            <person name="Chen C."/>
            <person name="Yanf M."/>
            <person name="Daum C."/>
            <person name="Ng V."/>
            <person name="Clum A."/>
            <person name="Steindorff A."/>
            <person name="Ohm R."/>
            <person name="Martin F."/>
            <person name="Silar P."/>
            <person name="Natvig D."/>
            <person name="Lalanne C."/>
            <person name="Gautier V."/>
            <person name="Ament-Velasquez S.L."/>
            <person name="Kruys A."/>
            <person name="Hutchinson M.I."/>
            <person name="Powell A.J."/>
            <person name="Barry K."/>
            <person name="Miller A.N."/>
            <person name="Grigoriev I.V."/>
            <person name="Debuchy R."/>
            <person name="Gladieux P."/>
            <person name="Thoren M.H."/>
            <person name="Johannesson H."/>
        </authorList>
    </citation>
    <scope>NUCLEOTIDE SEQUENCE</scope>
    <source>
        <strain evidence="3">PSN324</strain>
    </source>
</reference>
<accession>A0AAV9HVV6</accession>
<evidence type="ECO:0000313" key="4">
    <source>
        <dbReference type="Proteomes" id="UP001321749"/>
    </source>
</evidence>
<gene>
    <name evidence="3" type="ORF">QBC42DRAFT_316315</name>
</gene>
<organism evidence="3 4">
    <name type="scientific">Cladorrhinum samala</name>
    <dbReference type="NCBI Taxonomy" id="585594"/>
    <lineage>
        <taxon>Eukaryota</taxon>
        <taxon>Fungi</taxon>
        <taxon>Dikarya</taxon>
        <taxon>Ascomycota</taxon>
        <taxon>Pezizomycotina</taxon>
        <taxon>Sordariomycetes</taxon>
        <taxon>Sordariomycetidae</taxon>
        <taxon>Sordariales</taxon>
        <taxon>Podosporaceae</taxon>
        <taxon>Cladorrhinum</taxon>
    </lineage>
</organism>
<dbReference type="PANTHER" id="PTHR24148">
    <property type="entry name" value="ANKYRIN REPEAT DOMAIN-CONTAINING PROTEIN 39 HOMOLOG-RELATED"/>
    <property type="match status" value="1"/>
</dbReference>
<feature type="region of interest" description="Disordered" evidence="1">
    <location>
        <begin position="657"/>
        <end position="689"/>
    </location>
</feature>
<dbReference type="AlphaFoldDB" id="A0AAV9HVV6"/>
<feature type="region of interest" description="Disordered" evidence="1">
    <location>
        <begin position="385"/>
        <end position="405"/>
    </location>
</feature>
<dbReference type="InterPro" id="IPR052895">
    <property type="entry name" value="HetReg/Transcr_Mod"/>
</dbReference>
<comment type="caution">
    <text evidence="3">The sequence shown here is derived from an EMBL/GenBank/DDBJ whole genome shotgun (WGS) entry which is preliminary data.</text>
</comment>
<feature type="domain" description="Heterokaryon incompatibility" evidence="2">
    <location>
        <begin position="166"/>
        <end position="342"/>
    </location>
</feature>
<dbReference type="PANTHER" id="PTHR24148:SF82">
    <property type="entry name" value="HETEROKARYON INCOMPATIBILITY DOMAIN-CONTAINING PROTEIN"/>
    <property type="match status" value="1"/>
</dbReference>
<reference evidence="3" key="1">
    <citation type="journal article" date="2023" name="Mol. Phylogenet. Evol.">
        <title>Genome-scale phylogeny and comparative genomics of the fungal order Sordariales.</title>
        <authorList>
            <person name="Hensen N."/>
            <person name="Bonometti L."/>
            <person name="Westerberg I."/>
            <person name="Brannstrom I.O."/>
            <person name="Guillou S."/>
            <person name="Cros-Aarteil S."/>
            <person name="Calhoun S."/>
            <person name="Haridas S."/>
            <person name="Kuo A."/>
            <person name="Mondo S."/>
            <person name="Pangilinan J."/>
            <person name="Riley R."/>
            <person name="LaButti K."/>
            <person name="Andreopoulos B."/>
            <person name="Lipzen A."/>
            <person name="Chen C."/>
            <person name="Yan M."/>
            <person name="Daum C."/>
            <person name="Ng V."/>
            <person name="Clum A."/>
            <person name="Steindorff A."/>
            <person name="Ohm R.A."/>
            <person name="Martin F."/>
            <person name="Silar P."/>
            <person name="Natvig D.O."/>
            <person name="Lalanne C."/>
            <person name="Gautier V."/>
            <person name="Ament-Velasquez S.L."/>
            <person name="Kruys A."/>
            <person name="Hutchinson M.I."/>
            <person name="Powell A.J."/>
            <person name="Barry K."/>
            <person name="Miller A.N."/>
            <person name="Grigoriev I.V."/>
            <person name="Debuchy R."/>
            <person name="Gladieux P."/>
            <person name="Hiltunen Thoren M."/>
            <person name="Johannesson H."/>
        </authorList>
    </citation>
    <scope>NUCLEOTIDE SEQUENCE</scope>
    <source>
        <strain evidence="3">PSN324</strain>
    </source>
</reference>
<dbReference type="Pfam" id="PF26639">
    <property type="entry name" value="Het-6_barrel"/>
    <property type="match status" value="1"/>
</dbReference>
<protein>
    <submittedName>
        <fullName evidence="3">Heterokaryon incompatibility protein-domain-containing protein</fullName>
    </submittedName>
</protein>
<evidence type="ECO:0000313" key="3">
    <source>
        <dbReference type="EMBL" id="KAK4465004.1"/>
    </source>
</evidence>
<dbReference type="EMBL" id="MU864943">
    <property type="protein sequence ID" value="KAK4465004.1"/>
    <property type="molecule type" value="Genomic_DNA"/>
</dbReference>
<dbReference type="Pfam" id="PF06985">
    <property type="entry name" value="HET"/>
    <property type="match status" value="1"/>
</dbReference>
<evidence type="ECO:0000259" key="2">
    <source>
        <dbReference type="Pfam" id="PF06985"/>
    </source>
</evidence>
<dbReference type="Proteomes" id="UP001321749">
    <property type="component" value="Unassembled WGS sequence"/>
</dbReference>
<dbReference type="InterPro" id="IPR010730">
    <property type="entry name" value="HET"/>
</dbReference>